<proteinExistence type="predicted"/>
<dbReference type="InterPro" id="IPR036388">
    <property type="entry name" value="WH-like_DNA-bd_sf"/>
</dbReference>
<reference evidence="1 2" key="1">
    <citation type="submission" date="2024-09" db="EMBL/GenBank/DDBJ databases">
        <authorList>
            <person name="Sun Q."/>
            <person name="Mori K."/>
        </authorList>
    </citation>
    <scope>NUCLEOTIDE SEQUENCE [LARGE SCALE GENOMIC DNA]</scope>
    <source>
        <strain evidence="1 2">NCAIM B.02336</strain>
    </source>
</reference>
<sequence>MSAIATKRANFDLTPEQDEILANLRAALSASSVKDTVLRAAQVTTLLVNEARRGNHLFVGRSAEQATRLAIPELEAALPPTWQWLVQRPHPWRRQLWIKGRKLQASAVWLDGQANGLSAAEAAENWNLPLPAVEEALAYSEAHRALIEAEADEERQRLLAEGIAVGNAPA</sequence>
<organism evidence="1 2">
    <name type="scientific">Ottowia pentelensis</name>
    <dbReference type="NCBI Taxonomy" id="511108"/>
    <lineage>
        <taxon>Bacteria</taxon>
        <taxon>Pseudomonadati</taxon>
        <taxon>Pseudomonadota</taxon>
        <taxon>Betaproteobacteria</taxon>
        <taxon>Burkholderiales</taxon>
        <taxon>Comamonadaceae</taxon>
        <taxon>Ottowia</taxon>
    </lineage>
</organism>
<comment type="caution">
    <text evidence="1">The sequence shown here is derived from an EMBL/GenBank/DDBJ whole genome shotgun (WGS) entry which is preliminary data.</text>
</comment>
<dbReference type="Proteomes" id="UP001589834">
    <property type="component" value="Unassembled WGS sequence"/>
</dbReference>
<gene>
    <name evidence="1" type="ORF">ACFFGG_00460</name>
</gene>
<keyword evidence="2" id="KW-1185">Reference proteome</keyword>
<protein>
    <recommendedName>
        <fullName evidence="3">DUF433 domain-containing protein</fullName>
    </recommendedName>
</protein>
<accession>A0ABV6PMG8</accession>
<evidence type="ECO:0008006" key="3">
    <source>
        <dbReference type="Google" id="ProtNLM"/>
    </source>
</evidence>
<dbReference type="Gene3D" id="1.10.10.10">
    <property type="entry name" value="Winged helix-like DNA-binding domain superfamily/Winged helix DNA-binding domain"/>
    <property type="match status" value="1"/>
</dbReference>
<evidence type="ECO:0000313" key="2">
    <source>
        <dbReference type="Proteomes" id="UP001589834"/>
    </source>
</evidence>
<name>A0ABV6PMG8_9BURK</name>
<dbReference type="EMBL" id="JBHLTN010000002">
    <property type="protein sequence ID" value="MFC0591017.1"/>
    <property type="molecule type" value="Genomic_DNA"/>
</dbReference>
<dbReference type="RefSeq" id="WP_377478615.1">
    <property type="nucleotide sequence ID" value="NZ_JBHLTN010000002.1"/>
</dbReference>
<evidence type="ECO:0000313" key="1">
    <source>
        <dbReference type="EMBL" id="MFC0591017.1"/>
    </source>
</evidence>